<dbReference type="InterPro" id="IPR051448">
    <property type="entry name" value="CdaR-like_regulators"/>
</dbReference>
<evidence type="ECO:0000313" key="2">
    <source>
        <dbReference type="EMBL" id="SNY75133.1"/>
    </source>
</evidence>
<sequence>MLQERATRVGLMEIDAHDNDSRPSTGHPVGALGDIGRLAQRVVAYFLAAVAPRPGGAAQCEITAIRESLRLAVGADGGDGTAQLELAAGVWARGGIPLETVLRAVHEAFRAGMDMVAGRSRLPGAHDPTAQDYADLRRKTAAVVDLLGVITSTISRGYVRELRATAPQHQTTTRTFAEALRAGRATAAAARQCGVELAEEYWIFAVGIPPCEESRLGLDHRVAARRRLYRIETEFAERSEGAALSILSVHGGTVMLPTSFSDDRLDSLFDDVLNAAGTPITAVVVRSPASDIPARAEDAHNLLDMAQRLGVSGALHRFPDLALEYQLTRPGPGREFLAALLDPLDEHPELLATLYCYVAHSLDRRRTARALHVHPNTVDLRLKRTAQLTGLDAAPANGMWHLRSALIARSYRADGRPGT</sequence>
<feature type="domain" description="PucR C-terminal helix-turn-helix" evidence="1">
    <location>
        <begin position="350"/>
        <end position="407"/>
    </location>
</feature>
<dbReference type="Proteomes" id="UP000219565">
    <property type="component" value="Unassembled WGS sequence"/>
</dbReference>
<reference evidence="2 3" key="1">
    <citation type="submission" date="2017-09" db="EMBL/GenBank/DDBJ databases">
        <authorList>
            <person name="Ehlers B."/>
            <person name="Leendertz F.H."/>
        </authorList>
    </citation>
    <scope>NUCLEOTIDE SEQUENCE [LARGE SCALE GENOMIC DNA]</scope>
    <source>
        <strain evidence="2 3">DSM 45537</strain>
    </source>
</reference>
<proteinExistence type="predicted"/>
<evidence type="ECO:0000259" key="1">
    <source>
        <dbReference type="Pfam" id="PF13556"/>
    </source>
</evidence>
<dbReference type="EMBL" id="OBEG01000001">
    <property type="protein sequence ID" value="SNY75133.1"/>
    <property type="molecule type" value="Genomic_DNA"/>
</dbReference>
<gene>
    <name evidence="2" type="ORF">SAMN04244553_0433</name>
</gene>
<dbReference type="RefSeq" id="WP_143861295.1">
    <property type="nucleotide sequence ID" value="NZ_JAMTCW010000001.1"/>
</dbReference>
<organism evidence="2 3">
    <name type="scientific">Nocardia amikacinitolerans</name>
    <dbReference type="NCBI Taxonomy" id="756689"/>
    <lineage>
        <taxon>Bacteria</taxon>
        <taxon>Bacillati</taxon>
        <taxon>Actinomycetota</taxon>
        <taxon>Actinomycetes</taxon>
        <taxon>Mycobacteriales</taxon>
        <taxon>Nocardiaceae</taxon>
        <taxon>Nocardia</taxon>
    </lineage>
</organism>
<dbReference type="PANTHER" id="PTHR33744">
    <property type="entry name" value="CARBOHYDRATE DIACID REGULATOR"/>
    <property type="match status" value="1"/>
</dbReference>
<dbReference type="InterPro" id="IPR042070">
    <property type="entry name" value="PucR_C-HTH_sf"/>
</dbReference>
<protein>
    <submittedName>
        <fullName evidence="2">PucR C-terminal helix-turn-helix domain-containing protein</fullName>
    </submittedName>
</protein>
<dbReference type="InterPro" id="IPR025736">
    <property type="entry name" value="PucR_C-HTH_dom"/>
</dbReference>
<dbReference type="OrthoDB" id="4535840at2"/>
<name>A0A285KSC6_9NOCA</name>
<keyword evidence="3" id="KW-1185">Reference proteome</keyword>
<dbReference type="AlphaFoldDB" id="A0A285KSC6"/>
<dbReference type="PANTHER" id="PTHR33744:SF7">
    <property type="entry name" value="PUCR FAMILY TRANSCRIPTIONAL REGULATOR"/>
    <property type="match status" value="1"/>
</dbReference>
<dbReference type="Pfam" id="PF13556">
    <property type="entry name" value="HTH_30"/>
    <property type="match status" value="1"/>
</dbReference>
<accession>A0A285KSC6</accession>
<evidence type="ECO:0000313" key="3">
    <source>
        <dbReference type="Proteomes" id="UP000219565"/>
    </source>
</evidence>
<dbReference type="Gene3D" id="1.10.10.2840">
    <property type="entry name" value="PucR C-terminal helix-turn-helix domain"/>
    <property type="match status" value="1"/>
</dbReference>